<evidence type="ECO:0000256" key="2">
    <source>
        <dbReference type="ARBA" id="ARBA00023125"/>
    </source>
</evidence>
<dbReference type="GO" id="GO:0003677">
    <property type="term" value="F:DNA binding"/>
    <property type="evidence" value="ECO:0007669"/>
    <property type="project" value="UniProtKB-KW"/>
</dbReference>
<accession>A0AAX2EEX0</accession>
<dbReference type="SMART" id="SM00347">
    <property type="entry name" value="HTH_MARR"/>
    <property type="match status" value="1"/>
</dbReference>
<dbReference type="PROSITE" id="PS01117">
    <property type="entry name" value="HTH_MARR_1"/>
    <property type="match status" value="1"/>
</dbReference>
<dbReference type="AlphaFoldDB" id="A0A075LUU5"/>
<name>A0A075LUU5_9BACI</name>
<dbReference type="EMBL" id="FOCD01000002">
    <property type="protein sequence ID" value="SEN17784.1"/>
    <property type="molecule type" value="Genomic_DNA"/>
</dbReference>
<organism evidence="5 7">
    <name type="scientific">Terribacillus saccharophilus</name>
    <dbReference type="NCBI Taxonomy" id="361277"/>
    <lineage>
        <taxon>Bacteria</taxon>
        <taxon>Bacillati</taxon>
        <taxon>Bacillota</taxon>
        <taxon>Bacilli</taxon>
        <taxon>Bacillales</taxon>
        <taxon>Bacillaceae</taxon>
        <taxon>Terribacillus</taxon>
    </lineage>
</organism>
<evidence type="ECO:0000313" key="6">
    <source>
        <dbReference type="EMBL" id="SEN17784.1"/>
    </source>
</evidence>
<dbReference type="PRINTS" id="PR00598">
    <property type="entry name" value="HTHMARR"/>
</dbReference>
<dbReference type="Pfam" id="PF01047">
    <property type="entry name" value="MarR"/>
    <property type="match status" value="1"/>
</dbReference>
<dbReference type="InterPro" id="IPR036388">
    <property type="entry name" value="WH-like_DNA-bd_sf"/>
</dbReference>
<gene>
    <name evidence="5" type="ORF">GZ22_17165</name>
    <name evidence="6" type="ORF">SAMN04489762_1626</name>
</gene>
<dbReference type="PROSITE" id="PS50995">
    <property type="entry name" value="HTH_MARR_2"/>
    <property type="match status" value="1"/>
</dbReference>
<evidence type="ECO:0000313" key="5">
    <source>
        <dbReference type="EMBL" id="AIF68188.1"/>
    </source>
</evidence>
<keyword evidence="3" id="KW-0804">Transcription</keyword>
<feature type="domain" description="HTH marR-type" evidence="4">
    <location>
        <begin position="5"/>
        <end position="137"/>
    </location>
</feature>
<dbReference type="InterPro" id="IPR036390">
    <property type="entry name" value="WH_DNA-bd_sf"/>
</dbReference>
<dbReference type="KEGG" id="tap:GZ22_17165"/>
<sequence length="140" mass="16440">MSRTQDELGLLLSRTYLSLKRETSRMLQEFELTPEQFSLIAELDKQDNITQKELADLTEREQTTVTKIVDKLVKKGLVTRGHDPHDRRAIRLQITAEGRELVKDIKPKIEEIENHAYIGFQRKDIELLHTLIRKLHQNLQ</sequence>
<dbReference type="RefSeq" id="WP_038564862.1">
    <property type="nucleotide sequence ID" value="NZ_CP008876.1"/>
</dbReference>
<dbReference type="Gene3D" id="1.10.10.10">
    <property type="entry name" value="Winged helix-like DNA-binding domain superfamily/Winged helix DNA-binding domain"/>
    <property type="match status" value="1"/>
</dbReference>
<dbReference type="OrthoDB" id="5327581at2"/>
<dbReference type="Proteomes" id="UP000199735">
    <property type="component" value="Unassembled WGS sequence"/>
</dbReference>
<evidence type="ECO:0000256" key="3">
    <source>
        <dbReference type="ARBA" id="ARBA00023163"/>
    </source>
</evidence>
<dbReference type="GeneID" id="34222762"/>
<protein>
    <submittedName>
        <fullName evidence="6">DNA-binding transcriptional regulator, MarR family</fullName>
    </submittedName>
</protein>
<reference evidence="5 7" key="1">
    <citation type="submission" date="2014-07" db="EMBL/GenBank/DDBJ databases">
        <title>Complete genome sequence of a moderately halophilic bacterium Terribacillus aidingensis MP602, isolated from Cryptomeria fortunei in Tianmu mountain in China.</title>
        <authorList>
            <person name="Wang Y."/>
            <person name="Lu P."/>
            <person name="Zhang L."/>
        </authorList>
    </citation>
    <scope>NUCLEOTIDE SEQUENCE [LARGE SCALE GENOMIC DNA]</scope>
    <source>
        <strain evidence="5 7">MP602</strain>
    </source>
</reference>
<evidence type="ECO:0000313" key="8">
    <source>
        <dbReference type="Proteomes" id="UP000199735"/>
    </source>
</evidence>
<proteinExistence type="predicted"/>
<dbReference type="EMBL" id="CP008876">
    <property type="protein sequence ID" value="AIF68188.1"/>
    <property type="molecule type" value="Genomic_DNA"/>
</dbReference>
<dbReference type="GO" id="GO:0003700">
    <property type="term" value="F:DNA-binding transcription factor activity"/>
    <property type="evidence" value="ECO:0007669"/>
    <property type="project" value="InterPro"/>
</dbReference>
<dbReference type="InterPro" id="IPR023187">
    <property type="entry name" value="Tscrpt_reg_MarR-type_CS"/>
</dbReference>
<keyword evidence="1" id="KW-0805">Transcription regulation</keyword>
<reference evidence="6 8" key="2">
    <citation type="submission" date="2016-10" db="EMBL/GenBank/DDBJ databases">
        <authorList>
            <person name="Varghese N."/>
            <person name="Submissions S."/>
        </authorList>
    </citation>
    <scope>NUCLEOTIDE SEQUENCE [LARGE SCALE GENOMIC DNA]</scope>
    <source>
        <strain evidence="6 8">DSM 21619</strain>
    </source>
</reference>
<dbReference type="HOGENOM" id="CLU_083287_18_6_9"/>
<dbReference type="PANTHER" id="PTHR42756:SF1">
    <property type="entry name" value="TRANSCRIPTIONAL REPRESSOR OF EMRAB OPERON"/>
    <property type="match status" value="1"/>
</dbReference>
<evidence type="ECO:0000256" key="1">
    <source>
        <dbReference type="ARBA" id="ARBA00023015"/>
    </source>
</evidence>
<dbReference type="InterPro" id="IPR000835">
    <property type="entry name" value="HTH_MarR-typ"/>
</dbReference>
<accession>A0A075LUU5</accession>
<evidence type="ECO:0000313" key="7">
    <source>
        <dbReference type="Proteomes" id="UP000027980"/>
    </source>
</evidence>
<dbReference type="PANTHER" id="PTHR42756">
    <property type="entry name" value="TRANSCRIPTIONAL REGULATOR, MARR"/>
    <property type="match status" value="1"/>
</dbReference>
<evidence type="ECO:0000259" key="4">
    <source>
        <dbReference type="PROSITE" id="PS50995"/>
    </source>
</evidence>
<dbReference type="SUPFAM" id="SSF46785">
    <property type="entry name" value="Winged helix' DNA-binding domain"/>
    <property type="match status" value="1"/>
</dbReference>
<keyword evidence="2 6" id="KW-0238">DNA-binding</keyword>
<dbReference type="Proteomes" id="UP000027980">
    <property type="component" value="Chromosome"/>
</dbReference>